<dbReference type="GO" id="GO:0005576">
    <property type="term" value="C:extracellular region"/>
    <property type="evidence" value="ECO:0007669"/>
    <property type="project" value="InterPro"/>
</dbReference>
<dbReference type="Gene3D" id="3.40.50.1110">
    <property type="entry name" value="SGNH hydrolase"/>
    <property type="match status" value="1"/>
</dbReference>
<dbReference type="InterPro" id="IPR013830">
    <property type="entry name" value="SGNH_hydro"/>
</dbReference>
<keyword evidence="3" id="KW-0378">Hydrolase</keyword>
<dbReference type="GO" id="GO:0004622">
    <property type="term" value="F:phosphatidylcholine lysophospholipase activity"/>
    <property type="evidence" value="ECO:0007669"/>
    <property type="project" value="TreeGrafter"/>
</dbReference>
<keyword evidence="1" id="KW-0732">Signal</keyword>
<dbReference type="PROSITE" id="PS00562">
    <property type="entry name" value="CBM1_1"/>
    <property type="match status" value="1"/>
</dbReference>
<dbReference type="Pfam" id="PF00734">
    <property type="entry name" value="CBM_1"/>
    <property type="match status" value="1"/>
</dbReference>
<proteinExistence type="predicted"/>
<evidence type="ECO:0000256" key="1">
    <source>
        <dbReference type="ARBA" id="ARBA00022729"/>
    </source>
</evidence>
<dbReference type="SUPFAM" id="SSF57180">
    <property type="entry name" value="Cellulose-binding domain"/>
    <property type="match status" value="1"/>
</dbReference>
<dbReference type="EMBL" id="JARKIB010000010">
    <property type="protein sequence ID" value="KAJ7775361.1"/>
    <property type="molecule type" value="Genomic_DNA"/>
</dbReference>
<dbReference type="GO" id="GO:0030248">
    <property type="term" value="F:cellulose binding"/>
    <property type="evidence" value="ECO:0007669"/>
    <property type="project" value="InterPro"/>
</dbReference>
<dbReference type="Proteomes" id="UP001215598">
    <property type="component" value="Unassembled WGS sequence"/>
</dbReference>
<dbReference type="PROSITE" id="PS51164">
    <property type="entry name" value="CBM1_2"/>
    <property type="match status" value="1"/>
</dbReference>
<reference evidence="3" key="1">
    <citation type="submission" date="2023-03" db="EMBL/GenBank/DDBJ databases">
        <title>Massive genome expansion in bonnet fungi (Mycena s.s.) driven by repeated elements and novel gene families across ecological guilds.</title>
        <authorList>
            <consortium name="Lawrence Berkeley National Laboratory"/>
            <person name="Harder C.B."/>
            <person name="Miyauchi S."/>
            <person name="Viragh M."/>
            <person name="Kuo A."/>
            <person name="Thoen E."/>
            <person name="Andreopoulos B."/>
            <person name="Lu D."/>
            <person name="Skrede I."/>
            <person name="Drula E."/>
            <person name="Henrissat B."/>
            <person name="Morin E."/>
            <person name="Kohler A."/>
            <person name="Barry K."/>
            <person name="LaButti K."/>
            <person name="Morin E."/>
            <person name="Salamov A."/>
            <person name="Lipzen A."/>
            <person name="Mereny Z."/>
            <person name="Hegedus B."/>
            <person name="Baldrian P."/>
            <person name="Stursova M."/>
            <person name="Weitz H."/>
            <person name="Taylor A."/>
            <person name="Grigoriev I.V."/>
            <person name="Nagy L.G."/>
            <person name="Martin F."/>
            <person name="Kauserud H."/>
        </authorList>
    </citation>
    <scope>NUCLEOTIDE SEQUENCE</scope>
    <source>
        <strain evidence="3">CBHHK182m</strain>
    </source>
</reference>
<evidence type="ECO:0000313" key="3">
    <source>
        <dbReference type="EMBL" id="KAJ7775361.1"/>
    </source>
</evidence>
<name>A0AAD7K1W6_9AGAR</name>
<protein>
    <submittedName>
        <fullName evidence="3">SGNH hydrolase-type esterase domain-containing protein</fullName>
    </submittedName>
</protein>
<dbReference type="CDD" id="cd01833">
    <property type="entry name" value="XynB_like"/>
    <property type="match status" value="1"/>
</dbReference>
<dbReference type="GO" id="GO:0005975">
    <property type="term" value="P:carbohydrate metabolic process"/>
    <property type="evidence" value="ECO:0007669"/>
    <property type="project" value="InterPro"/>
</dbReference>
<feature type="domain" description="CBM1" evidence="2">
    <location>
        <begin position="96"/>
        <end position="132"/>
    </location>
</feature>
<dbReference type="SMART" id="SM00236">
    <property type="entry name" value="fCBD"/>
    <property type="match status" value="1"/>
</dbReference>
<accession>A0AAD7K1W6</accession>
<comment type="caution">
    <text evidence="3">The sequence shown here is derived from an EMBL/GenBank/DDBJ whole genome shotgun (WGS) entry which is preliminary data.</text>
</comment>
<keyword evidence="4" id="KW-1185">Reference proteome</keyword>
<dbReference type="PANTHER" id="PTHR30383:SF5">
    <property type="entry name" value="SGNH HYDROLASE-TYPE ESTERASE DOMAIN-CONTAINING PROTEIN"/>
    <property type="match status" value="1"/>
</dbReference>
<dbReference type="AlphaFoldDB" id="A0AAD7K1W6"/>
<dbReference type="InterPro" id="IPR035971">
    <property type="entry name" value="CBD_sf"/>
</dbReference>
<dbReference type="InterPro" id="IPR051532">
    <property type="entry name" value="Ester_Hydrolysis_Enzymes"/>
</dbReference>
<dbReference type="InterPro" id="IPR036514">
    <property type="entry name" value="SGNH_hydro_sf"/>
</dbReference>
<dbReference type="Pfam" id="PF13472">
    <property type="entry name" value="Lipase_GDSL_2"/>
    <property type="match status" value="1"/>
</dbReference>
<gene>
    <name evidence="3" type="ORF">B0H16DRAFT_1507060</name>
</gene>
<evidence type="ECO:0000259" key="2">
    <source>
        <dbReference type="PROSITE" id="PS51164"/>
    </source>
</evidence>
<evidence type="ECO:0000313" key="4">
    <source>
        <dbReference type="Proteomes" id="UP001215598"/>
    </source>
</evidence>
<dbReference type="PANTHER" id="PTHR30383">
    <property type="entry name" value="THIOESTERASE 1/PROTEASE 1/LYSOPHOSPHOLIPASE L1"/>
    <property type="match status" value="1"/>
</dbReference>
<organism evidence="3 4">
    <name type="scientific">Mycena metata</name>
    <dbReference type="NCBI Taxonomy" id="1033252"/>
    <lineage>
        <taxon>Eukaryota</taxon>
        <taxon>Fungi</taxon>
        <taxon>Dikarya</taxon>
        <taxon>Basidiomycota</taxon>
        <taxon>Agaricomycotina</taxon>
        <taxon>Agaricomycetes</taxon>
        <taxon>Agaricomycetidae</taxon>
        <taxon>Agaricales</taxon>
        <taxon>Marasmiineae</taxon>
        <taxon>Mycenaceae</taxon>
        <taxon>Mycena</taxon>
    </lineage>
</organism>
<dbReference type="InterPro" id="IPR000254">
    <property type="entry name" value="CBD"/>
</dbReference>
<sequence length="363" mass="38011">MRDLHPPRNPEAIIISEFLSSASQLRGRRTGFVEIPRIAPHHSAGVPRLMPPGLNCMESSNCGARQALHKQRRISSGENMRFSIFITLCLFTGALAQSQEWGQCGGIGWTGATTCVVGTTCTESNPYYSQCLPGTATTTPIATTTATTTSSAPASTSTTGLKIRLLPLGDSITFGLQSTDGNGYRNTLHNLLAAGNTVDFIGSLKAGTMVDNDNEGHSGATIAQIQQFSTNAKALPARPNLVLLMAGTNDVFGGSISTAPSRLSTLIDSIFTACPDAALVVATLTPLPSGQSAVDTYNQAVTQLVATRKVAGQHILLASMASVLASDLVDGVHPNDAGYVKMANAWFPVVQQAAKNGWIGNPV</sequence>
<dbReference type="SUPFAM" id="SSF52266">
    <property type="entry name" value="SGNH hydrolase"/>
    <property type="match status" value="1"/>
</dbReference>